<evidence type="ECO:0000313" key="11">
    <source>
        <dbReference type="Proteomes" id="UP000264800"/>
    </source>
</evidence>
<feature type="domain" description="Sema" evidence="9">
    <location>
        <begin position="1"/>
        <end position="377"/>
    </location>
</feature>
<organism evidence="10 11">
    <name type="scientific">Kryptolebias marmoratus</name>
    <name type="common">Mangrove killifish</name>
    <name type="synonym">Rivulus marmoratus</name>
    <dbReference type="NCBI Taxonomy" id="37003"/>
    <lineage>
        <taxon>Eukaryota</taxon>
        <taxon>Metazoa</taxon>
        <taxon>Chordata</taxon>
        <taxon>Craniata</taxon>
        <taxon>Vertebrata</taxon>
        <taxon>Euteleostomi</taxon>
        <taxon>Actinopterygii</taxon>
        <taxon>Neopterygii</taxon>
        <taxon>Teleostei</taxon>
        <taxon>Neoteleostei</taxon>
        <taxon>Acanthomorphata</taxon>
        <taxon>Ovalentaria</taxon>
        <taxon>Atherinomorphae</taxon>
        <taxon>Cyprinodontiformes</taxon>
        <taxon>Rivulidae</taxon>
        <taxon>Kryptolebias</taxon>
    </lineage>
</organism>
<dbReference type="InterPro" id="IPR015943">
    <property type="entry name" value="WD40/YVTN_repeat-like_dom_sf"/>
</dbReference>
<keyword evidence="7" id="KW-1133">Transmembrane helix</keyword>
<dbReference type="SMART" id="SM00423">
    <property type="entry name" value="PSI"/>
    <property type="match status" value="1"/>
</dbReference>
<evidence type="ECO:0000313" key="10">
    <source>
        <dbReference type="Ensembl" id="ENSKMAP00000025814.1"/>
    </source>
</evidence>
<dbReference type="Gene3D" id="2.130.10.10">
    <property type="entry name" value="YVTN repeat-like/Quinoprotein amine dehydrogenase"/>
    <property type="match status" value="1"/>
</dbReference>
<dbReference type="InterPro" id="IPR007110">
    <property type="entry name" value="Ig-like_dom"/>
</dbReference>
<name>A0A3Q3BL35_KRYMA</name>
<reference evidence="10" key="2">
    <citation type="submission" date="2025-09" db="UniProtKB">
        <authorList>
            <consortium name="Ensembl"/>
        </authorList>
    </citation>
    <scope>IDENTIFICATION</scope>
</reference>
<keyword evidence="7" id="KW-0812">Transmembrane</keyword>
<evidence type="ECO:0000256" key="6">
    <source>
        <dbReference type="SAM" id="MobiDB-lite"/>
    </source>
</evidence>
<accession>A0A3Q3BL35</accession>
<dbReference type="PROSITE" id="PS51004">
    <property type="entry name" value="SEMA"/>
    <property type="match status" value="1"/>
</dbReference>
<dbReference type="GO" id="GO:0030335">
    <property type="term" value="P:positive regulation of cell migration"/>
    <property type="evidence" value="ECO:0007669"/>
    <property type="project" value="TreeGrafter"/>
</dbReference>
<protein>
    <submittedName>
        <fullName evidence="10">Semaphorin-4B-like</fullName>
    </submittedName>
</protein>
<dbReference type="GO" id="GO:0071526">
    <property type="term" value="P:semaphorin-plexin signaling pathway"/>
    <property type="evidence" value="ECO:0007669"/>
    <property type="project" value="TreeGrafter"/>
</dbReference>
<feature type="domain" description="Ig-like" evidence="8">
    <location>
        <begin position="430"/>
        <end position="510"/>
    </location>
</feature>
<dbReference type="Proteomes" id="UP000264800">
    <property type="component" value="Unplaced"/>
</dbReference>
<evidence type="ECO:0000256" key="4">
    <source>
        <dbReference type="ARBA" id="ARBA00023180"/>
    </source>
</evidence>
<dbReference type="PANTHER" id="PTHR11036">
    <property type="entry name" value="SEMAPHORIN"/>
    <property type="match status" value="1"/>
</dbReference>
<dbReference type="SUPFAM" id="SSF101912">
    <property type="entry name" value="Sema domain"/>
    <property type="match status" value="1"/>
</dbReference>
<dbReference type="OMA" id="ACGSYAY"/>
<keyword evidence="2 7" id="KW-0472">Membrane</keyword>
<dbReference type="InterPro" id="IPR036352">
    <property type="entry name" value="Semap_dom_sf"/>
</dbReference>
<evidence type="ECO:0000259" key="9">
    <source>
        <dbReference type="PROSITE" id="PS51004"/>
    </source>
</evidence>
<dbReference type="GO" id="GO:0005886">
    <property type="term" value="C:plasma membrane"/>
    <property type="evidence" value="ECO:0007669"/>
    <property type="project" value="TreeGrafter"/>
</dbReference>
<feature type="region of interest" description="Disordered" evidence="6">
    <location>
        <begin position="518"/>
        <end position="607"/>
    </location>
</feature>
<dbReference type="GO" id="GO:0007411">
    <property type="term" value="P:axon guidance"/>
    <property type="evidence" value="ECO:0007669"/>
    <property type="project" value="TreeGrafter"/>
</dbReference>
<feature type="compositionally biased region" description="Acidic residues" evidence="6">
    <location>
        <begin position="533"/>
        <end position="544"/>
    </location>
</feature>
<feature type="compositionally biased region" description="Basic and acidic residues" evidence="6">
    <location>
        <begin position="558"/>
        <end position="574"/>
    </location>
</feature>
<feature type="transmembrane region" description="Helical" evidence="7">
    <location>
        <begin position="609"/>
        <end position="635"/>
    </location>
</feature>
<dbReference type="InterPro" id="IPR002165">
    <property type="entry name" value="Plexin_repeat"/>
</dbReference>
<comment type="caution">
    <text evidence="5">Lacks conserved residue(s) required for the propagation of feature annotation.</text>
</comment>
<dbReference type="Ensembl" id="ENSKMAT00000026141.1">
    <property type="protein sequence ID" value="ENSKMAP00000025814.1"/>
    <property type="gene ID" value="ENSKMAG00000019137.1"/>
</dbReference>
<dbReference type="GO" id="GO:0045499">
    <property type="term" value="F:chemorepellent activity"/>
    <property type="evidence" value="ECO:0007669"/>
    <property type="project" value="TreeGrafter"/>
</dbReference>
<keyword evidence="11" id="KW-1185">Reference proteome</keyword>
<evidence type="ECO:0000256" key="5">
    <source>
        <dbReference type="PROSITE-ProRule" id="PRU00352"/>
    </source>
</evidence>
<dbReference type="AlphaFoldDB" id="A0A3Q3BL35"/>
<dbReference type="GO" id="GO:0001755">
    <property type="term" value="P:neural crest cell migration"/>
    <property type="evidence" value="ECO:0007669"/>
    <property type="project" value="TreeGrafter"/>
</dbReference>
<dbReference type="PROSITE" id="PS50835">
    <property type="entry name" value="IG_LIKE"/>
    <property type="match status" value="1"/>
</dbReference>
<dbReference type="InterPro" id="IPR027231">
    <property type="entry name" value="Semaphorin"/>
</dbReference>
<dbReference type="Pfam" id="PF19428">
    <property type="entry name" value="Sema4F_C"/>
    <property type="match status" value="1"/>
</dbReference>
<dbReference type="Gene3D" id="3.30.1680.10">
    <property type="entry name" value="ligand-binding face of the semaphorins, domain 2"/>
    <property type="match status" value="1"/>
</dbReference>
<keyword evidence="4" id="KW-0325">Glycoprotein</keyword>
<dbReference type="Pfam" id="PF01403">
    <property type="entry name" value="Sema"/>
    <property type="match status" value="1"/>
</dbReference>
<evidence type="ECO:0000259" key="8">
    <source>
        <dbReference type="PROSITE" id="PS50835"/>
    </source>
</evidence>
<proteinExistence type="predicted"/>
<dbReference type="InterPro" id="IPR001627">
    <property type="entry name" value="Semap_dom"/>
</dbReference>
<reference evidence="10" key="1">
    <citation type="submission" date="2025-08" db="UniProtKB">
        <authorList>
            <consortium name="Ensembl"/>
        </authorList>
    </citation>
    <scope>IDENTIFICATION</scope>
</reference>
<evidence type="ECO:0000256" key="2">
    <source>
        <dbReference type="ARBA" id="ARBA00023136"/>
    </source>
</evidence>
<dbReference type="Pfam" id="PF01437">
    <property type="entry name" value="PSI"/>
    <property type="match status" value="1"/>
</dbReference>
<dbReference type="GO" id="GO:0030215">
    <property type="term" value="F:semaphorin receptor binding"/>
    <property type="evidence" value="ECO:0007669"/>
    <property type="project" value="InterPro"/>
</dbReference>
<comment type="subcellular location">
    <subcellularLocation>
        <location evidence="1">Membrane</location>
    </subcellularLocation>
</comment>
<dbReference type="SUPFAM" id="SSF103575">
    <property type="entry name" value="Plexin repeat"/>
    <property type="match status" value="1"/>
</dbReference>
<evidence type="ECO:0000256" key="3">
    <source>
        <dbReference type="ARBA" id="ARBA00023157"/>
    </source>
</evidence>
<dbReference type="InterPro" id="IPR045791">
    <property type="entry name" value="Sema4F_C"/>
</dbReference>
<evidence type="ECO:0000256" key="7">
    <source>
        <dbReference type="SAM" id="Phobius"/>
    </source>
</evidence>
<dbReference type="SMART" id="SM00630">
    <property type="entry name" value="Sema"/>
    <property type="match status" value="1"/>
</dbReference>
<evidence type="ECO:0000256" key="1">
    <source>
        <dbReference type="ARBA" id="ARBA00004370"/>
    </source>
</evidence>
<dbReference type="PANTHER" id="PTHR11036:SF145">
    <property type="entry name" value="SEMAPHORIN-4A ISOFORM X1-RELATED"/>
    <property type="match status" value="1"/>
</dbReference>
<dbReference type="STRING" id="37003.ENSKMAP00000025814"/>
<dbReference type="InterPro" id="IPR016201">
    <property type="entry name" value="PSI"/>
</dbReference>
<dbReference type="GeneTree" id="ENSGT00940000154870"/>
<keyword evidence="3" id="KW-1015">Disulfide bond</keyword>
<sequence>MKVTNPAVNCLNFVHVVQPINSTHLYACGSYAFNPHQAYIDVESFSVVHQSGAKGRCPFSPFERSSAVTIDGELFTATTTDFRGNEPQISRYFSKDGRSDVNLDTFVSLLIEPTFVGSSPVLDQQKLYFFFTEVGKEFSFINELRIPRVAQVCKDDVGGQRTLQKKWTSFAKAALVCGSGGALPFNVLQDLFTLPPAEGRDASETQFYGVFTSQWSVQPESAVCVFRLQDVRSVFKGNYKTFDLNSHQWRPVQNRQSYLGQCGLSGSPDSELQQVKRTFLTSRSVEPARQVLLSSEQKYTRVAVMRTLAADGKQYHILFLLTETGFLHKVVLLDQGPRVIEEIQVFTKPQLVQSLVLSSSKGVLYVGSSEGVTAVPVARCSVYRSCRQCILARDPLCVWSRSRKVCTGLDQNQEDVVQNLETGRTEDRCPEDTRVTEDTEVLVRLNDAVRLPCQKPSNMAALTWTLSHTLSEKLFIRSADGSLSFLASSGTFGRFLCEAEEGGQKEVVASYVVRTVPSPRSLPEADGSKEPEENFEEIPIEEPTVEPTVEPVPEDSVTDNKDRNLTEEPKERVSAAEGGKLSAGPDDRRGVSTFRRLSPTHQPQGGRSYYNQLVVVSLLLATSLIVLVLGSLHFWRQKKTGFRSDPLASSEDGSKTNTAVEICFLSPTEGGAPDQTAIQGPNQ</sequence>